<comment type="caution">
    <text evidence="2">The sequence shown here is derived from an EMBL/GenBank/DDBJ whole genome shotgun (WGS) entry which is preliminary data.</text>
</comment>
<dbReference type="PROSITE" id="PS51197">
    <property type="entry name" value="HTH_RRF2_2"/>
    <property type="match status" value="1"/>
</dbReference>
<dbReference type="RefSeq" id="WP_353530950.1">
    <property type="nucleotide sequence ID" value="NZ_JBBMEX010000008.1"/>
</dbReference>
<sequence length="135" mass="15230">MISTRGRYSIRILLDLAEHSNGEFIPMKEVAARQGISLKYIERIMPVLKTGGLVDSLHGIGGGYRLTKEPSEVTLWDILILAEGDLAPVSCLQENAAVCERAAACRTLPVWEDYYKLTKDYFRGITLEDLMRQQR</sequence>
<dbReference type="InterPro" id="IPR000944">
    <property type="entry name" value="Tscrpt_reg_Rrf2"/>
</dbReference>
<name>A0ABV1HE43_9FIRM</name>
<evidence type="ECO:0000313" key="2">
    <source>
        <dbReference type="EMBL" id="MEQ2557969.1"/>
    </source>
</evidence>
<dbReference type="NCBIfam" id="TIGR00738">
    <property type="entry name" value="rrf2_super"/>
    <property type="match status" value="1"/>
</dbReference>
<dbReference type="SUPFAM" id="SSF46785">
    <property type="entry name" value="Winged helix' DNA-binding domain"/>
    <property type="match status" value="1"/>
</dbReference>
<dbReference type="PROSITE" id="PS01332">
    <property type="entry name" value="HTH_RRF2_1"/>
    <property type="match status" value="1"/>
</dbReference>
<dbReference type="Gene3D" id="1.10.10.10">
    <property type="entry name" value="Winged helix-like DNA-binding domain superfamily/Winged helix DNA-binding domain"/>
    <property type="match status" value="1"/>
</dbReference>
<dbReference type="InterPro" id="IPR030489">
    <property type="entry name" value="TR_Rrf2-type_CS"/>
</dbReference>
<accession>A0ABV1HE43</accession>
<evidence type="ECO:0000256" key="1">
    <source>
        <dbReference type="ARBA" id="ARBA00023125"/>
    </source>
</evidence>
<keyword evidence="1" id="KW-0238">DNA-binding</keyword>
<dbReference type="EMBL" id="JBBMEX010000008">
    <property type="protein sequence ID" value="MEQ2557969.1"/>
    <property type="molecule type" value="Genomic_DNA"/>
</dbReference>
<organism evidence="2 3">
    <name type="scientific">Maccoyibacter intestinihominis</name>
    <dbReference type="NCBI Taxonomy" id="3133499"/>
    <lineage>
        <taxon>Bacteria</taxon>
        <taxon>Bacillati</taxon>
        <taxon>Bacillota</taxon>
        <taxon>Clostridia</taxon>
        <taxon>Lachnospirales</taxon>
        <taxon>Lachnospiraceae</taxon>
        <taxon>Maccoyibacter</taxon>
    </lineage>
</organism>
<reference evidence="2 3" key="1">
    <citation type="submission" date="2024-03" db="EMBL/GenBank/DDBJ databases">
        <title>Human intestinal bacterial collection.</title>
        <authorList>
            <person name="Pauvert C."/>
            <person name="Hitch T.C.A."/>
            <person name="Clavel T."/>
        </authorList>
    </citation>
    <scope>NUCLEOTIDE SEQUENCE [LARGE SCALE GENOMIC DNA]</scope>
    <source>
        <strain evidence="2 3">CLA-AA-H185</strain>
    </source>
</reference>
<dbReference type="InterPro" id="IPR036388">
    <property type="entry name" value="WH-like_DNA-bd_sf"/>
</dbReference>
<evidence type="ECO:0000313" key="3">
    <source>
        <dbReference type="Proteomes" id="UP001454489"/>
    </source>
</evidence>
<proteinExistence type="predicted"/>
<dbReference type="Proteomes" id="UP001454489">
    <property type="component" value="Unassembled WGS sequence"/>
</dbReference>
<keyword evidence="3" id="KW-1185">Reference proteome</keyword>
<dbReference type="PANTHER" id="PTHR33221:SF5">
    <property type="entry name" value="HTH-TYPE TRANSCRIPTIONAL REGULATOR ISCR"/>
    <property type="match status" value="1"/>
</dbReference>
<dbReference type="Pfam" id="PF02082">
    <property type="entry name" value="Rrf2"/>
    <property type="match status" value="1"/>
</dbReference>
<dbReference type="PANTHER" id="PTHR33221">
    <property type="entry name" value="WINGED HELIX-TURN-HELIX TRANSCRIPTIONAL REGULATOR, RRF2 FAMILY"/>
    <property type="match status" value="1"/>
</dbReference>
<gene>
    <name evidence="2" type="ORF">WMO43_08815</name>
</gene>
<dbReference type="InterPro" id="IPR036390">
    <property type="entry name" value="WH_DNA-bd_sf"/>
</dbReference>
<protein>
    <submittedName>
        <fullName evidence="2">Rrf2 family transcriptional regulator</fullName>
    </submittedName>
</protein>